<evidence type="ECO:0000256" key="7">
    <source>
        <dbReference type="ARBA" id="ARBA00022840"/>
    </source>
</evidence>
<gene>
    <name evidence="11" type="ORF">MGWOODY_XGa2158</name>
</gene>
<organism evidence="11">
    <name type="scientific">hydrothermal vent metagenome</name>
    <dbReference type="NCBI Taxonomy" id="652676"/>
    <lineage>
        <taxon>unclassified sequences</taxon>
        <taxon>metagenomes</taxon>
        <taxon>ecological metagenomes</taxon>
    </lineage>
</organism>
<dbReference type="InterPro" id="IPR054696">
    <property type="entry name" value="GTP-eEF1A_C"/>
</dbReference>
<dbReference type="AlphaFoldDB" id="A0A160TUM9"/>
<evidence type="ECO:0000313" key="11">
    <source>
        <dbReference type="EMBL" id="CUS55090.1"/>
    </source>
</evidence>
<evidence type="ECO:0000259" key="9">
    <source>
        <dbReference type="Pfam" id="PF01583"/>
    </source>
</evidence>
<dbReference type="PANTHER" id="PTHR11055">
    <property type="entry name" value="BIFUNCTIONAL 3'-PHOSPHOADENOSINE 5'-PHOSPHOSULFATE SYNTHASE"/>
    <property type="match status" value="1"/>
</dbReference>
<dbReference type="InterPro" id="IPR059117">
    <property type="entry name" value="APS_kinase_dom"/>
</dbReference>
<dbReference type="GO" id="GO:0000103">
    <property type="term" value="P:sulfate assimilation"/>
    <property type="evidence" value="ECO:0007669"/>
    <property type="project" value="InterPro"/>
</dbReference>
<comment type="similarity">
    <text evidence="2">Belongs to the APS kinase family.</text>
</comment>
<reference evidence="11" key="1">
    <citation type="submission" date="2015-10" db="EMBL/GenBank/DDBJ databases">
        <authorList>
            <person name="Gilbert D.G."/>
        </authorList>
    </citation>
    <scope>NUCLEOTIDE SEQUENCE</scope>
</reference>
<dbReference type="Gene3D" id="3.40.50.300">
    <property type="entry name" value="P-loop containing nucleotide triphosphate hydrolases"/>
    <property type="match status" value="1"/>
</dbReference>
<sequence length="349" mass="38575">MKERTTQESEHSKVQKVRDVSAALLNGTFDPVADERSAASEDDGPTADQFAAHLIWTGRDAMLPERPYLIRFSGIETTVQITDLSYRIEPDTLEQLAAKTLVEGEIAYCKIALDRAIPFADDNSDDWAGAFAVVEKDQNMTVGAGVIDFPLRRATNVVWYDMEVDKAARAQTNQQTPCVLWFTGLSGAGKSTVANRVEQKLHAMGKRTYLLDGDNIRHGLSRDLGFTDQDRVENIRRVAEVAKLMADAGLIVMASFISPFRSERAMARSLMSEGEFVEIFVDASLAVCEARDSKSLYKKARAGQLKNFTGIDSAYEPPQNAEIVLNAEDADPDTLVGQIISYLQAHNYL</sequence>
<keyword evidence="6 11" id="KW-0418">Kinase</keyword>
<dbReference type="SUPFAM" id="SSF50465">
    <property type="entry name" value="EF-Tu/eEF-1alpha/eIF2-gamma C-terminal domain"/>
    <property type="match status" value="1"/>
</dbReference>
<dbReference type="Pfam" id="PF22594">
    <property type="entry name" value="GTP-eEF1A_C"/>
    <property type="match status" value="1"/>
</dbReference>
<feature type="domain" description="GTP-eEF1A C-terminal" evidence="10">
    <location>
        <begin position="49"/>
        <end position="147"/>
    </location>
</feature>
<dbReference type="CDD" id="cd04095">
    <property type="entry name" value="CysN_NoDQ_III"/>
    <property type="match status" value="1"/>
</dbReference>
<accession>A0A160TUM9</accession>
<dbReference type="GO" id="GO:0004020">
    <property type="term" value="F:adenylylsulfate kinase activity"/>
    <property type="evidence" value="ECO:0007669"/>
    <property type="project" value="UniProtKB-EC"/>
</dbReference>
<dbReference type="PANTHER" id="PTHR11055:SF63">
    <property type="entry name" value="ADENYLYL-SULFATE KINASE 1, CHLOROPLASTIC"/>
    <property type="match status" value="1"/>
</dbReference>
<dbReference type="Pfam" id="PF01583">
    <property type="entry name" value="APS_kinase"/>
    <property type="match status" value="1"/>
</dbReference>
<dbReference type="Gene3D" id="2.40.30.10">
    <property type="entry name" value="Translation factors"/>
    <property type="match status" value="1"/>
</dbReference>
<comment type="pathway">
    <text evidence="1">Sulfur metabolism; hydrogen sulfide biosynthesis; sulfite from sulfate: step 2/3.</text>
</comment>
<evidence type="ECO:0000256" key="4">
    <source>
        <dbReference type="ARBA" id="ARBA00022679"/>
    </source>
</evidence>
<dbReference type="InterPro" id="IPR027417">
    <property type="entry name" value="P-loop_NTPase"/>
</dbReference>
<dbReference type="HAMAP" id="MF_00065">
    <property type="entry name" value="Adenylyl_sulf_kinase"/>
    <property type="match status" value="1"/>
</dbReference>
<evidence type="ECO:0000259" key="10">
    <source>
        <dbReference type="Pfam" id="PF22594"/>
    </source>
</evidence>
<dbReference type="NCBIfam" id="NF003013">
    <property type="entry name" value="PRK03846.1"/>
    <property type="match status" value="1"/>
</dbReference>
<dbReference type="GO" id="GO:0005525">
    <property type="term" value="F:GTP binding"/>
    <property type="evidence" value="ECO:0007669"/>
    <property type="project" value="UniProtKB-KW"/>
</dbReference>
<dbReference type="SUPFAM" id="SSF52540">
    <property type="entry name" value="P-loop containing nucleoside triphosphate hydrolases"/>
    <property type="match status" value="1"/>
</dbReference>
<dbReference type="CDD" id="cd02027">
    <property type="entry name" value="APSK"/>
    <property type="match status" value="1"/>
</dbReference>
<dbReference type="GO" id="GO:0016779">
    <property type="term" value="F:nucleotidyltransferase activity"/>
    <property type="evidence" value="ECO:0007669"/>
    <property type="project" value="UniProtKB-KW"/>
</dbReference>
<keyword evidence="8" id="KW-0342">GTP-binding</keyword>
<proteinExistence type="inferred from homology"/>
<dbReference type="InterPro" id="IPR002891">
    <property type="entry name" value="APS"/>
</dbReference>
<keyword evidence="11" id="KW-0548">Nucleotidyltransferase</keyword>
<dbReference type="FunFam" id="3.40.50.300:FF:000212">
    <property type="entry name" value="Adenylyl-sulfate kinase"/>
    <property type="match status" value="1"/>
</dbReference>
<protein>
    <recommendedName>
        <fullName evidence="3">adenylyl-sulfate kinase</fullName>
        <ecNumber evidence="3">2.7.1.25</ecNumber>
    </recommendedName>
</protein>
<dbReference type="InterPro" id="IPR044139">
    <property type="entry name" value="CysN_NoDQ_III"/>
</dbReference>
<evidence type="ECO:0000256" key="3">
    <source>
        <dbReference type="ARBA" id="ARBA00012121"/>
    </source>
</evidence>
<evidence type="ECO:0000256" key="6">
    <source>
        <dbReference type="ARBA" id="ARBA00022777"/>
    </source>
</evidence>
<evidence type="ECO:0000256" key="2">
    <source>
        <dbReference type="ARBA" id="ARBA00007008"/>
    </source>
</evidence>
<dbReference type="EMBL" id="CZRL01000120">
    <property type="protein sequence ID" value="CUS55090.1"/>
    <property type="molecule type" value="Genomic_DNA"/>
</dbReference>
<evidence type="ECO:0000256" key="1">
    <source>
        <dbReference type="ARBA" id="ARBA00004806"/>
    </source>
</evidence>
<evidence type="ECO:0000256" key="8">
    <source>
        <dbReference type="ARBA" id="ARBA00023134"/>
    </source>
</evidence>
<name>A0A160TUM9_9ZZZZ</name>
<dbReference type="InterPro" id="IPR009001">
    <property type="entry name" value="Transl_elong_EF1A/Init_IF2_C"/>
</dbReference>
<feature type="domain" description="APS kinase" evidence="9">
    <location>
        <begin position="177"/>
        <end position="325"/>
    </location>
</feature>
<dbReference type="GO" id="GO:0005524">
    <property type="term" value="F:ATP binding"/>
    <property type="evidence" value="ECO:0007669"/>
    <property type="project" value="UniProtKB-KW"/>
</dbReference>
<keyword evidence="7" id="KW-0067">ATP-binding</keyword>
<evidence type="ECO:0000256" key="5">
    <source>
        <dbReference type="ARBA" id="ARBA00022741"/>
    </source>
</evidence>
<keyword evidence="4 11" id="KW-0808">Transferase</keyword>
<keyword evidence="5" id="KW-0547">Nucleotide-binding</keyword>
<dbReference type="EC" id="2.7.1.25" evidence="3"/>
<dbReference type="NCBIfam" id="TIGR00455">
    <property type="entry name" value="apsK"/>
    <property type="match status" value="1"/>
</dbReference>